<dbReference type="Proteomes" id="UP000001294">
    <property type="component" value="Unassembled WGS sequence"/>
</dbReference>
<sequence length="395" mass="43658">MVNSNSKTIICALALLALAASTSTFSNRFSINQVPINISRVHPAAIYARAHTKYGVHIPDYITLAARSGNPDVADSVFANPYLTDVTYLSPIKVGNDELLVSFDTGSSDFWVKTSATPYAGSRVYNPSTGILLPNYYWHVTYADGTAVGGTVYKDEVMVGNIRCSNQAIEIADSLIASEMVTKYVTDGIMGFGFLELNKVQPIPQLTFFENVKATLDIPVFAAYLRHLTPGSFDFGYIDPHKYTGQISYIGVDRSQGFWNISLDGFSVGSVYSVFYPFYVILDTCTSLLLLEDYIIGRYYTHITTAYYAYEHGGWVFDCREDIPYFSLKVGAYEAVVPPEYIRYTHLGGNVCFGGIQRSLHPGYNILGTTFLKTQYVIFDGGTTGHPRVGFAKQA</sequence>
<evidence type="ECO:0000259" key="7">
    <source>
        <dbReference type="PROSITE" id="PS51767"/>
    </source>
</evidence>
<evidence type="ECO:0000256" key="6">
    <source>
        <dbReference type="SAM" id="SignalP"/>
    </source>
</evidence>
<feature type="disulfide bond" evidence="5">
    <location>
        <begin position="319"/>
        <end position="352"/>
    </location>
</feature>
<dbReference type="Gene3D" id="2.40.70.10">
    <property type="entry name" value="Acid Proteases"/>
    <property type="match status" value="2"/>
</dbReference>
<dbReference type="PANTHER" id="PTHR47966:SF2">
    <property type="entry name" value="ASPERGILLOPEPSIN-1-RELATED"/>
    <property type="match status" value="1"/>
</dbReference>
<dbReference type="AlphaFoldDB" id="B6Q6T6"/>
<feature type="domain" description="Peptidase A1" evidence="7">
    <location>
        <begin position="88"/>
        <end position="392"/>
    </location>
</feature>
<evidence type="ECO:0000256" key="5">
    <source>
        <dbReference type="PIRSR" id="PIRSR601461-2"/>
    </source>
</evidence>
<feature type="chain" id="PRO_5002845335" evidence="6">
    <location>
        <begin position="25"/>
        <end position="395"/>
    </location>
</feature>
<dbReference type="Pfam" id="PF00026">
    <property type="entry name" value="Asp"/>
    <property type="match status" value="1"/>
</dbReference>
<comment type="similarity">
    <text evidence="1">Belongs to the peptidase A1 family.</text>
</comment>
<accession>B6Q6T6</accession>
<dbReference type="PhylomeDB" id="B6Q6T6"/>
<keyword evidence="9" id="KW-1185">Reference proteome</keyword>
<evidence type="ECO:0000256" key="2">
    <source>
        <dbReference type="ARBA" id="ARBA00022670"/>
    </source>
</evidence>
<dbReference type="CDD" id="cd06097">
    <property type="entry name" value="Aspergillopepsin_like"/>
    <property type="match status" value="1"/>
</dbReference>
<dbReference type="HOGENOM" id="CLU_013253_0_1_1"/>
<dbReference type="PANTHER" id="PTHR47966">
    <property type="entry name" value="BETA-SITE APP-CLEAVING ENZYME, ISOFORM A-RELATED"/>
    <property type="match status" value="1"/>
</dbReference>
<keyword evidence="5" id="KW-1015">Disulfide bond</keyword>
<dbReference type="PROSITE" id="PS51767">
    <property type="entry name" value="PEPTIDASE_A1"/>
    <property type="match status" value="1"/>
</dbReference>
<dbReference type="InterPro" id="IPR033121">
    <property type="entry name" value="PEPTIDASE_A1"/>
</dbReference>
<dbReference type="InterPro" id="IPR001461">
    <property type="entry name" value="Aspartic_peptidase_A1"/>
</dbReference>
<evidence type="ECO:0000313" key="8">
    <source>
        <dbReference type="EMBL" id="EEA26618.1"/>
    </source>
</evidence>
<dbReference type="GO" id="GO:0006508">
    <property type="term" value="P:proteolysis"/>
    <property type="evidence" value="ECO:0007669"/>
    <property type="project" value="UniProtKB-KW"/>
</dbReference>
<evidence type="ECO:0000256" key="4">
    <source>
        <dbReference type="ARBA" id="ARBA00022801"/>
    </source>
</evidence>
<proteinExistence type="inferred from homology"/>
<keyword evidence="4" id="KW-0378">Hydrolase</keyword>
<gene>
    <name evidence="8" type="ORF">PMAA_015420</name>
</gene>
<dbReference type="InterPro" id="IPR021109">
    <property type="entry name" value="Peptidase_aspartic_dom_sf"/>
</dbReference>
<feature type="signal peptide" evidence="6">
    <location>
        <begin position="1"/>
        <end position="24"/>
    </location>
</feature>
<protein>
    <submittedName>
        <fullName evidence="8">Aspergillopepsin A, putative</fullName>
    </submittedName>
</protein>
<evidence type="ECO:0000313" key="9">
    <source>
        <dbReference type="Proteomes" id="UP000001294"/>
    </source>
</evidence>
<evidence type="ECO:0000256" key="1">
    <source>
        <dbReference type="ARBA" id="ARBA00007447"/>
    </source>
</evidence>
<dbReference type="GO" id="GO:0004190">
    <property type="term" value="F:aspartic-type endopeptidase activity"/>
    <property type="evidence" value="ECO:0007669"/>
    <property type="project" value="UniProtKB-KW"/>
</dbReference>
<dbReference type="PRINTS" id="PR00792">
    <property type="entry name" value="PEPSIN"/>
</dbReference>
<organism evidence="8 9">
    <name type="scientific">Talaromyces marneffei (strain ATCC 18224 / CBS 334.59 / QM 7333)</name>
    <name type="common">Penicillium marneffei</name>
    <dbReference type="NCBI Taxonomy" id="441960"/>
    <lineage>
        <taxon>Eukaryota</taxon>
        <taxon>Fungi</taxon>
        <taxon>Dikarya</taxon>
        <taxon>Ascomycota</taxon>
        <taxon>Pezizomycotina</taxon>
        <taxon>Eurotiomycetes</taxon>
        <taxon>Eurotiomycetidae</taxon>
        <taxon>Eurotiales</taxon>
        <taxon>Trichocomaceae</taxon>
        <taxon>Talaromyces</taxon>
        <taxon>Talaromyces sect. Talaromyces</taxon>
    </lineage>
</organism>
<keyword evidence="2" id="KW-0645">Protease</keyword>
<keyword evidence="3" id="KW-0064">Aspartyl protease</keyword>
<dbReference type="VEuPathDB" id="FungiDB:PMAA_015420"/>
<dbReference type="SUPFAM" id="SSF50630">
    <property type="entry name" value="Acid proteases"/>
    <property type="match status" value="1"/>
</dbReference>
<reference evidence="9" key="1">
    <citation type="journal article" date="2015" name="Genome Announc.">
        <title>Genome sequence of the AIDS-associated pathogen Penicillium marneffei (ATCC18224) and its near taxonomic relative Talaromyces stipitatus (ATCC10500).</title>
        <authorList>
            <person name="Nierman W.C."/>
            <person name="Fedorova-Abrams N.D."/>
            <person name="Andrianopoulos A."/>
        </authorList>
    </citation>
    <scope>NUCLEOTIDE SEQUENCE [LARGE SCALE GENOMIC DNA]</scope>
    <source>
        <strain evidence="9">ATCC 18224 / CBS 334.59 / QM 7333</strain>
    </source>
</reference>
<dbReference type="InterPro" id="IPR034163">
    <property type="entry name" value="Aspergillopepsin-like_cat_dom"/>
</dbReference>
<keyword evidence="6" id="KW-0732">Signal</keyword>
<dbReference type="EMBL" id="DS995899">
    <property type="protein sequence ID" value="EEA26618.1"/>
    <property type="molecule type" value="Genomic_DNA"/>
</dbReference>
<evidence type="ECO:0000256" key="3">
    <source>
        <dbReference type="ARBA" id="ARBA00022750"/>
    </source>
</evidence>
<name>B6Q6T6_TALMQ</name>